<dbReference type="AlphaFoldDB" id="A0A1L5BNL9"/>
<dbReference type="InterPro" id="IPR012348">
    <property type="entry name" value="RNR-like"/>
</dbReference>
<dbReference type="Proteomes" id="UP000004550">
    <property type="component" value="Chromosome"/>
</dbReference>
<dbReference type="PIRSF" id="PIRSF000040">
    <property type="entry name" value="MMOH_comp"/>
    <property type="match status" value="1"/>
</dbReference>
<dbReference type="Gene3D" id="1.10.620.20">
    <property type="entry name" value="Ribonucleotide Reductase, subunit A"/>
    <property type="match status" value="1"/>
</dbReference>
<protein>
    <submittedName>
        <fullName evidence="3">Phenol hydroxylase</fullName>
    </submittedName>
</protein>
<dbReference type="InterPro" id="IPR009078">
    <property type="entry name" value="Ferritin-like_SF"/>
</dbReference>
<sequence length="331" mass="36965">MQMDLRTVTIAPQRQTYGHVARHIGGDKPASRYQEGTIGLQTTGNQHYRPLWDPAHDYFDESRTKLKMADWYAFRDPRQYYYGSYVLARARQQEAAEAAFDFVETRGLADALPDDIRALALDLILPLRHVAWGASMNNDFIAAYGYGTGITQPALYYAMDQLGIAQFDTRLGLLLAEPEALDAAKEAWLRDVRWQSLRRLVEDMFVEQDWFELFVAQDFVLDGLLYPLVFQTIVDGDLAQRGGAAVAMMTQFQNEWAAETRKWVDAQIKAACADDAGNAALIGWWIAKWTPRAAAALCPLAEMGLGDRSAAVMDELCAALDARAAKAGVRA</sequence>
<dbReference type="GeneID" id="29272829"/>
<accession>A0A1L5BNL9</accession>
<dbReference type="SUPFAM" id="SSF47240">
    <property type="entry name" value="Ferritin-like"/>
    <property type="match status" value="1"/>
</dbReference>
<dbReference type="Pfam" id="PF02332">
    <property type="entry name" value="Phenol_Hydrox"/>
    <property type="match status" value="1"/>
</dbReference>
<dbReference type="InterPro" id="IPR003430">
    <property type="entry name" value="Phenol_Hydrox"/>
</dbReference>
<evidence type="ECO:0000313" key="3">
    <source>
        <dbReference type="EMBL" id="APL94494.1"/>
    </source>
</evidence>
<organism evidence="3 4">
    <name type="scientific">Sphingobium indicum (strain DSM 16412 / CCM 7286 / MTCC 6364 / B90A)</name>
    <dbReference type="NCBI Taxonomy" id="861109"/>
    <lineage>
        <taxon>Bacteria</taxon>
        <taxon>Pseudomonadati</taxon>
        <taxon>Pseudomonadota</taxon>
        <taxon>Alphaproteobacteria</taxon>
        <taxon>Sphingomonadales</taxon>
        <taxon>Sphingomonadaceae</taxon>
        <taxon>Sphingobium</taxon>
    </lineage>
</organism>
<gene>
    <name evidence="3" type="ORF">SIDU_08270</name>
</gene>
<evidence type="ECO:0000256" key="1">
    <source>
        <dbReference type="ARBA" id="ARBA00023002"/>
    </source>
</evidence>
<dbReference type="KEGG" id="sinb:SIDU_08270"/>
<evidence type="ECO:0000256" key="2">
    <source>
        <dbReference type="ARBA" id="ARBA00023033"/>
    </source>
</evidence>
<dbReference type="EMBL" id="CP013070">
    <property type="protein sequence ID" value="APL94494.1"/>
    <property type="molecule type" value="Genomic_DNA"/>
</dbReference>
<evidence type="ECO:0000313" key="4">
    <source>
        <dbReference type="Proteomes" id="UP000004550"/>
    </source>
</evidence>
<proteinExistence type="predicted"/>
<dbReference type="InterPro" id="IPR012078">
    <property type="entry name" value="MP_mOase_hydro"/>
</dbReference>
<keyword evidence="2" id="KW-0503">Monooxygenase</keyword>
<name>A0A1L5BNL9_SPHIB</name>
<dbReference type="RefSeq" id="WP_007684794.1">
    <property type="nucleotide sequence ID" value="NZ_CP013070.1"/>
</dbReference>
<dbReference type="GO" id="GO:0016709">
    <property type="term" value="F:oxidoreductase activity, acting on paired donors, with incorporation or reduction of molecular oxygen, NAD(P)H as one donor, and incorporation of one atom of oxygen"/>
    <property type="evidence" value="ECO:0007669"/>
    <property type="project" value="InterPro"/>
</dbReference>
<keyword evidence="1" id="KW-0560">Oxidoreductase</keyword>
<reference evidence="3 4" key="1">
    <citation type="journal article" date="2012" name="J. Bacteriol.">
        <title>Genome sequence of Sphingobium indicum B90A, a hexachlorocyclohexane-degrading bacterium.</title>
        <authorList>
            <person name="Anand S."/>
            <person name="Sangwan N."/>
            <person name="Lata P."/>
            <person name="Kaur J."/>
            <person name="Dua A."/>
            <person name="Singh A.K."/>
            <person name="Verma M."/>
            <person name="Kaur J."/>
            <person name="Khurana J.P."/>
            <person name="Khurana P."/>
            <person name="Mathur S."/>
            <person name="Lal R."/>
        </authorList>
    </citation>
    <scope>NUCLEOTIDE SEQUENCE [LARGE SCALE GENOMIC DNA]</scope>
    <source>
        <strain evidence="4">DSM 16412 / CCM 7286 / MTCC 6364 / B90A</strain>
    </source>
</reference>